<organism evidence="2 3">
    <name type="scientific">Rhodovulum adriaticum</name>
    <name type="common">Rhodopseudomonas adriatica</name>
    <dbReference type="NCBI Taxonomy" id="35804"/>
    <lineage>
        <taxon>Bacteria</taxon>
        <taxon>Pseudomonadati</taxon>
        <taxon>Pseudomonadota</taxon>
        <taxon>Alphaproteobacteria</taxon>
        <taxon>Rhodobacterales</taxon>
        <taxon>Paracoccaceae</taxon>
        <taxon>Rhodovulum</taxon>
    </lineage>
</organism>
<dbReference type="Pfam" id="PF12728">
    <property type="entry name" value="HTH_17"/>
    <property type="match status" value="1"/>
</dbReference>
<name>A0A4R2NDZ6_RHOAD</name>
<proteinExistence type="predicted"/>
<dbReference type="RefSeq" id="WP_165919038.1">
    <property type="nucleotide sequence ID" value="NZ_NRRP01000079.1"/>
</dbReference>
<evidence type="ECO:0000259" key="1">
    <source>
        <dbReference type="Pfam" id="PF12728"/>
    </source>
</evidence>
<evidence type="ECO:0000313" key="3">
    <source>
        <dbReference type="Proteomes" id="UP000295733"/>
    </source>
</evidence>
<dbReference type="GO" id="GO:0003677">
    <property type="term" value="F:DNA binding"/>
    <property type="evidence" value="ECO:0007669"/>
    <property type="project" value="InterPro"/>
</dbReference>
<dbReference type="InterPro" id="IPR010093">
    <property type="entry name" value="SinI_DNA-bd"/>
</dbReference>
<dbReference type="Proteomes" id="UP000295733">
    <property type="component" value="Unassembled WGS sequence"/>
</dbReference>
<feature type="domain" description="Helix-turn-helix" evidence="1">
    <location>
        <begin position="10"/>
        <end position="44"/>
    </location>
</feature>
<reference evidence="2 3" key="1">
    <citation type="submission" date="2019-03" db="EMBL/GenBank/DDBJ databases">
        <title>Genomic Encyclopedia of Type Strains, Phase IV (KMG-IV): sequencing the most valuable type-strain genomes for metagenomic binning, comparative biology and taxonomic classification.</title>
        <authorList>
            <person name="Goeker M."/>
        </authorList>
    </citation>
    <scope>NUCLEOTIDE SEQUENCE [LARGE SCALE GENOMIC DNA]</scope>
    <source>
        <strain evidence="2 3">DSM 2781</strain>
    </source>
</reference>
<gene>
    <name evidence="2" type="ORF">EV656_1353</name>
</gene>
<evidence type="ECO:0000313" key="2">
    <source>
        <dbReference type="EMBL" id="TCP19302.1"/>
    </source>
</evidence>
<comment type="caution">
    <text evidence="2">The sequence shown here is derived from an EMBL/GenBank/DDBJ whole genome shotgun (WGS) entry which is preliminary data.</text>
</comment>
<dbReference type="InterPro" id="IPR041657">
    <property type="entry name" value="HTH_17"/>
</dbReference>
<dbReference type="NCBIfam" id="TIGR01764">
    <property type="entry name" value="excise"/>
    <property type="match status" value="1"/>
</dbReference>
<dbReference type="AlphaFoldDB" id="A0A4R2NDZ6"/>
<accession>A0A4R2NDZ6</accession>
<protein>
    <submittedName>
        <fullName evidence="2">Excisionase family DNA binding protein</fullName>
    </submittedName>
</protein>
<keyword evidence="3" id="KW-1185">Reference proteome</keyword>
<sequence>MLTTPPDETYTTPEAANQLEVSDRQVRRYLSSGRLKGTRVRGHWTTTALDIWRFKGIADEMLESWRRYCIEYQERQAAKKES</sequence>
<dbReference type="EMBL" id="SLXL01000035">
    <property type="protein sequence ID" value="TCP19302.1"/>
    <property type="molecule type" value="Genomic_DNA"/>
</dbReference>